<feature type="compositionally biased region" description="Basic and acidic residues" evidence="1">
    <location>
        <begin position="48"/>
        <end position="71"/>
    </location>
</feature>
<organism evidence="2 3">
    <name type="scientific">Colletotrichum asianum</name>
    <dbReference type="NCBI Taxonomy" id="702518"/>
    <lineage>
        <taxon>Eukaryota</taxon>
        <taxon>Fungi</taxon>
        <taxon>Dikarya</taxon>
        <taxon>Ascomycota</taxon>
        <taxon>Pezizomycotina</taxon>
        <taxon>Sordariomycetes</taxon>
        <taxon>Hypocreomycetidae</taxon>
        <taxon>Glomerellales</taxon>
        <taxon>Glomerellaceae</taxon>
        <taxon>Colletotrichum</taxon>
        <taxon>Colletotrichum gloeosporioides species complex</taxon>
    </lineage>
</organism>
<feature type="compositionally biased region" description="Polar residues" evidence="1">
    <location>
        <begin position="9"/>
        <end position="24"/>
    </location>
</feature>
<reference evidence="2 3" key="1">
    <citation type="submission" date="2019-12" db="EMBL/GenBank/DDBJ databases">
        <title>A genome sequence resource for the geographically widespread anthracnose pathogen Colletotrichum asianum.</title>
        <authorList>
            <person name="Meng Y."/>
        </authorList>
    </citation>
    <scope>NUCLEOTIDE SEQUENCE [LARGE SCALE GENOMIC DNA]</scope>
    <source>
        <strain evidence="2 3">ICMP 18580</strain>
    </source>
</reference>
<name>A0A8H3WRF0_9PEZI</name>
<proteinExistence type="predicted"/>
<evidence type="ECO:0000313" key="2">
    <source>
        <dbReference type="EMBL" id="KAF0331520.1"/>
    </source>
</evidence>
<evidence type="ECO:0000313" key="3">
    <source>
        <dbReference type="Proteomes" id="UP000434172"/>
    </source>
</evidence>
<feature type="region of interest" description="Disordered" evidence="1">
    <location>
        <begin position="1"/>
        <end position="71"/>
    </location>
</feature>
<evidence type="ECO:0000256" key="1">
    <source>
        <dbReference type="SAM" id="MobiDB-lite"/>
    </source>
</evidence>
<dbReference type="AlphaFoldDB" id="A0A8H3WRF0"/>
<dbReference type="EMBL" id="WOWK01000003">
    <property type="protein sequence ID" value="KAF0331520.1"/>
    <property type="molecule type" value="Genomic_DNA"/>
</dbReference>
<dbReference type="InterPro" id="IPR020100">
    <property type="entry name" value="Glc-repressible_Grg1"/>
</dbReference>
<keyword evidence="3" id="KW-1185">Reference proteome</keyword>
<dbReference type="Pfam" id="PF11034">
    <property type="entry name" value="Grg1"/>
    <property type="match status" value="1"/>
</dbReference>
<dbReference type="Proteomes" id="UP000434172">
    <property type="component" value="Unassembled WGS sequence"/>
</dbReference>
<dbReference type="OrthoDB" id="10039103at2759"/>
<dbReference type="PANTHER" id="PTHR38789">
    <property type="entry name" value="REPRESSIBLE PROTEIN GRG1, PUTATIVE (AFU_ORTHOLOGUE AFUA_5G14210)-RELATED"/>
    <property type="match status" value="1"/>
</dbReference>
<gene>
    <name evidence="2" type="ORF">GQ607_001266</name>
</gene>
<protein>
    <submittedName>
        <fullName evidence="2">Glucose-repressible protein</fullName>
    </submittedName>
</protein>
<feature type="compositionally biased region" description="Basic and acidic residues" evidence="1">
    <location>
        <begin position="25"/>
        <end position="35"/>
    </location>
</feature>
<sequence>MDTIKNAANYVSESVQQAGATASKETNKQVAKDNDASLTSRASAAKDAVGDKLDESSHEAKADVHKESAKH</sequence>
<dbReference type="PANTHER" id="PTHR38789:SF1">
    <property type="entry name" value="GLUCOSE-REPRESSIBLE GENE PROTEIN-RELATED"/>
    <property type="match status" value="1"/>
</dbReference>
<accession>A0A8H3WRF0</accession>
<comment type="caution">
    <text evidence="2">The sequence shown here is derived from an EMBL/GenBank/DDBJ whole genome shotgun (WGS) entry which is preliminary data.</text>
</comment>